<feature type="compositionally biased region" description="Polar residues" evidence="1">
    <location>
        <begin position="232"/>
        <end position="243"/>
    </location>
</feature>
<feature type="compositionally biased region" description="Polar residues" evidence="1">
    <location>
        <begin position="309"/>
        <end position="321"/>
    </location>
</feature>
<evidence type="ECO:0000256" key="1">
    <source>
        <dbReference type="SAM" id="MobiDB-lite"/>
    </source>
</evidence>
<accession>A0A4Q1BKF9</accession>
<dbReference type="AlphaFoldDB" id="A0A4Q1BKF9"/>
<dbReference type="InParanoid" id="A0A4Q1BKF9"/>
<feature type="compositionally biased region" description="Basic and acidic residues" evidence="1">
    <location>
        <begin position="328"/>
        <end position="362"/>
    </location>
</feature>
<name>A0A4Q1BKF9_TREME</name>
<feature type="compositionally biased region" description="Polar residues" evidence="1">
    <location>
        <begin position="180"/>
        <end position="218"/>
    </location>
</feature>
<dbReference type="Gene3D" id="2.40.320.10">
    <property type="entry name" value="Hypothetical Protein Pfu-838710-001"/>
    <property type="match status" value="1"/>
</dbReference>
<proteinExistence type="predicted"/>
<dbReference type="OrthoDB" id="2591432at2759"/>
<dbReference type="VEuPathDB" id="FungiDB:TREMEDRAFT_35559"/>
<sequence>MSSTPLLPTLYAILPSSSHTQTLARLSLLAIHVETLDLQDDIYLAIQPVLPGRRTLRIRTKRIIKHLPKKNPSERLDIGEMDERKEQYEIVYLSSPLSGREYSSVNVRACQSLDVVGFVDKDEVVGFVEGLGFSHSHSFKQKGTLFHIPIPGIPMTFHLSVTQLIPLSSSSIQNNQINSGGLTTPSTDFTLSDNTQHPSSSSSNHLQETQSSTPIPRTSSHSSDSQIQSSSPLNDMNQQSSTPIFLPANPPIHPDDDDDIQIIQNPQMVQNPKIHQQIELEEEIQEIPPPPSNTSDKMTEEEAIDHTRQSSGTSIVSSVHTPTPAPRNRMEGTRIVVEKESERTERTERGDQRVGNGKGEKKKDLNDYLIQLYPSRPVHTVSSNQEPDLQSMMNLLSDLTGKLDWLEWGSGR</sequence>
<evidence type="ECO:0000313" key="2">
    <source>
        <dbReference type="EMBL" id="RXK38166.1"/>
    </source>
</evidence>
<dbReference type="Proteomes" id="UP000289152">
    <property type="component" value="Unassembled WGS sequence"/>
</dbReference>
<gene>
    <name evidence="2" type="ORF">M231_04540</name>
</gene>
<feature type="compositionally biased region" description="Low complexity" evidence="1">
    <location>
        <begin position="219"/>
        <end position="231"/>
    </location>
</feature>
<evidence type="ECO:0000313" key="3">
    <source>
        <dbReference type="Proteomes" id="UP000289152"/>
    </source>
</evidence>
<feature type="region of interest" description="Disordered" evidence="1">
    <location>
        <begin position="306"/>
        <end position="362"/>
    </location>
</feature>
<reference evidence="2 3" key="1">
    <citation type="submission" date="2016-06" db="EMBL/GenBank/DDBJ databases">
        <title>Evolution of pathogenesis and genome organization in the Tremellales.</title>
        <authorList>
            <person name="Cuomo C."/>
            <person name="Litvintseva A."/>
            <person name="Heitman J."/>
            <person name="Chen Y."/>
            <person name="Sun S."/>
            <person name="Springer D."/>
            <person name="Dromer F."/>
            <person name="Young S."/>
            <person name="Zeng Q."/>
            <person name="Chapman S."/>
            <person name="Gujja S."/>
            <person name="Saif S."/>
            <person name="Birren B."/>
        </authorList>
    </citation>
    <scope>NUCLEOTIDE SEQUENCE [LARGE SCALE GENOMIC DNA]</scope>
    <source>
        <strain evidence="2 3">ATCC 28783</strain>
    </source>
</reference>
<keyword evidence="3" id="KW-1185">Reference proteome</keyword>
<dbReference type="EMBL" id="SDIL01000052">
    <property type="protein sequence ID" value="RXK38166.1"/>
    <property type="molecule type" value="Genomic_DNA"/>
</dbReference>
<protein>
    <submittedName>
        <fullName evidence="2">Uncharacterized protein</fullName>
    </submittedName>
</protein>
<feature type="region of interest" description="Disordered" evidence="1">
    <location>
        <begin position="176"/>
        <end position="259"/>
    </location>
</feature>
<organism evidence="2 3">
    <name type="scientific">Tremella mesenterica</name>
    <name type="common">Jelly fungus</name>
    <dbReference type="NCBI Taxonomy" id="5217"/>
    <lineage>
        <taxon>Eukaryota</taxon>
        <taxon>Fungi</taxon>
        <taxon>Dikarya</taxon>
        <taxon>Basidiomycota</taxon>
        <taxon>Agaricomycotina</taxon>
        <taxon>Tremellomycetes</taxon>
        <taxon>Tremellales</taxon>
        <taxon>Tremellaceae</taxon>
        <taxon>Tremella</taxon>
    </lineage>
</organism>
<comment type="caution">
    <text evidence="2">The sequence shown here is derived from an EMBL/GenBank/DDBJ whole genome shotgun (WGS) entry which is preliminary data.</text>
</comment>